<dbReference type="InterPro" id="IPR012902">
    <property type="entry name" value="N_methyl_site"/>
</dbReference>
<name>A0A497XB23_9PROT</name>
<keyword evidence="1" id="KW-1133">Transmembrane helix</keyword>
<keyword evidence="1" id="KW-0812">Transmembrane</keyword>
<dbReference type="RefSeq" id="WP_275540519.1">
    <property type="nucleotide sequence ID" value="NZ_RCCI01000006.1"/>
</dbReference>
<comment type="caution">
    <text evidence="2">The sequence shown here is derived from an EMBL/GenBank/DDBJ whole genome shotgun (WGS) entry which is preliminary data.</text>
</comment>
<organism evidence="2 3">
    <name type="scientific">Sulfurisoma sediminicola</name>
    <dbReference type="NCBI Taxonomy" id="1381557"/>
    <lineage>
        <taxon>Bacteria</taxon>
        <taxon>Pseudomonadati</taxon>
        <taxon>Pseudomonadota</taxon>
        <taxon>Betaproteobacteria</taxon>
        <taxon>Nitrosomonadales</taxon>
        <taxon>Sterolibacteriaceae</taxon>
        <taxon>Sulfurisoma</taxon>
    </lineage>
</organism>
<dbReference type="Gene3D" id="3.30.700.10">
    <property type="entry name" value="Glycoprotein, Type 4 Pilin"/>
    <property type="match status" value="1"/>
</dbReference>
<dbReference type="Pfam" id="PF07963">
    <property type="entry name" value="N_methyl"/>
    <property type="match status" value="1"/>
</dbReference>
<dbReference type="AlphaFoldDB" id="A0A497XB23"/>
<evidence type="ECO:0000313" key="3">
    <source>
        <dbReference type="Proteomes" id="UP000268908"/>
    </source>
</evidence>
<keyword evidence="3" id="KW-1185">Reference proteome</keyword>
<accession>A0A497XB23</accession>
<keyword evidence="1" id="KW-0472">Membrane</keyword>
<dbReference type="PROSITE" id="PS00409">
    <property type="entry name" value="PROKAR_NTER_METHYL"/>
    <property type="match status" value="1"/>
</dbReference>
<evidence type="ECO:0000256" key="1">
    <source>
        <dbReference type="SAM" id="Phobius"/>
    </source>
</evidence>
<reference evidence="2 3" key="1">
    <citation type="submission" date="2018-10" db="EMBL/GenBank/DDBJ databases">
        <title>Genomic Encyclopedia of Type Strains, Phase IV (KMG-IV): sequencing the most valuable type-strain genomes for metagenomic binning, comparative biology and taxonomic classification.</title>
        <authorList>
            <person name="Goeker M."/>
        </authorList>
    </citation>
    <scope>NUCLEOTIDE SEQUENCE [LARGE SCALE GENOMIC DNA]</scope>
    <source>
        <strain evidence="2 3">DSM 26916</strain>
    </source>
</reference>
<dbReference type="InterPro" id="IPR045584">
    <property type="entry name" value="Pilin-like"/>
</dbReference>
<dbReference type="NCBIfam" id="TIGR02532">
    <property type="entry name" value="IV_pilin_GFxxxE"/>
    <property type="match status" value="1"/>
</dbReference>
<dbReference type="EMBL" id="RCCI01000006">
    <property type="protein sequence ID" value="RLJ63583.1"/>
    <property type="molecule type" value="Genomic_DNA"/>
</dbReference>
<feature type="transmembrane region" description="Helical" evidence="1">
    <location>
        <begin position="12"/>
        <end position="34"/>
    </location>
</feature>
<sequence>MPSPRGFTLVELMIAVAILGVLLSLGIPAFSTYLENARIRSTAGAFLSAAEVAKATAASQNVRVEVILTNATDPGNLATAEGGVSATGAPSGWMVRTFDRAAYIEGKSAAEGGRGTVAVVNVIRTVAGVTFTPLGGTTLAAAAVFSFTNPTGGDCIADGGPMRCLNVVVAPTGRIKLCDPTITGTDTRACPT</sequence>
<protein>
    <submittedName>
        <fullName evidence="2">Prepilin-type N-terminal cleavage/methylation domain-containing protein</fullName>
    </submittedName>
</protein>
<gene>
    <name evidence="2" type="ORF">DFR35_2212</name>
</gene>
<dbReference type="Proteomes" id="UP000268908">
    <property type="component" value="Unassembled WGS sequence"/>
</dbReference>
<dbReference type="SUPFAM" id="SSF54523">
    <property type="entry name" value="Pili subunits"/>
    <property type="match status" value="1"/>
</dbReference>
<proteinExistence type="predicted"/>
<evidence type="ECO:0000313" key="2">
    <source>
        <dbReference type="EMBL" id="RLJ63583.1"/>
    </source>
</evidence>